<dbReference type="Proteomes" id="UP000006023">
    <property type="component" value="Unassembled WGS sequence"/>
</dbReference>
<evidence type="ECO:0000256" key="1">
    <source>
        <dbReference type="ARBA" id="ARBA00023002"/>
    </source>
</evidence>
<evidence type="ECO:0000259" key="4">
    <source>
        <dbReference type="Pfam" id="PF00296"/>
    </source>
</evidence>
<dbReference type="InterPro" id="IPR036661">
    <property type="entry name" value="Luciferase-like_sf"/>
</dbReference>
<dbReference type="Pfam" id="PF00296">
    <property type="entry name" value="Bac_luciferase"/>
    <property type="match status" value="1"/>
</dbReference>
<keyword evidence="2" id="KW-0503">Monooxygenase</keyword>
<dbReference type="EMBL" id="BAED01000063">
    <property type="protein sequence ID" value="GAB07313.1"/>
    <property type="molecule type" value="Genomic_DNA"/>
</dbReference>
<organism evidence="5 6">
    <name type="scientific">Gordonia amarae NBRC 15530</name>
    <dbReference type="NCBI Taxonomy" id="1075090"/>
    <lineage>
        <taxon>Bacteria</taxon>
        <taxon>Bacillati</taxon>
        <taxon>Actinomycetota</taxon>
        <taxon>Actinomycetes</taxon>
        <taxon>Mycobacteriales</taxon>
        <taxon>Gordoniaceae</taxon>
        <taxon>Gordonia</taxon>
    </lineage>
</organism>
<dbReference type="GO" id="GO:0016705">
    <property type="term" value="F:oxidoreductase activity, acting on paired donors, with incorporation or reduction of molecular oxygen"/>
    <property type="evidence" value="ECO:0007669"/>
    <property type="project" value="InterPro"/>
</dbReference>
<reference evidence="5 6" key="1">
    <citation type="submission" date="2011-11" db="EMBL/GenBank/DDBJ databases">
        <title>Whole genome shotgun sequence of Gordonia amarae NBRC 15530.</title>
        <authorList>
            <person name="Takarada H."/>
            <person name="Hosoyama A."/>
            <person name="Tsuchikane K."/>
            <person name="Katsumata H."/>
            <person name="Yamazaki S."/>
            <person name="Fujita N."/>
        </authorList>
    </citation>
    <scope>NUCLEOTIDE SEQUENCE [LARGE SCALE GENOMIC DNA]</scope>
    <source>
        <strain evidence="5 6">NBRC 15530</strain>
    </source>
</reference>
<dbReference type="eggNOG" id="COG2141">
    <property type="taxonomic scope" value="Bacteria"/>
</dbReference>
<keyword evidence="6" id="KW-1185">Reference proteome</keyword>
<dbReference type="InterPro" id="IPR050766">
    <property type="entry name" value="Bact_Lucif_Oxidored"/>
</dbReference>
<evidence type="ECO:0000313" key="5">
    <source>
        <dbReference type="EMBL" id="GAB07313.1"/>
    </source>
</evidence>
<dbReference type="GO" id="GO:0004497">
    <property type="term" value="F:monooxygenase activity"/>
    <property type="evidence" value="ECO:0007669"/>
    <property type="project" value="UniProtKB-KW"/>
</dbReference>
<evidence type="ECO:0000256" key="3">
    <source>
        <dbReference type="SAM" id="MobiDB-lite"/>
    </source>
</evidence>
<keyword evidence="1" id="KW-0560">Oxidoreductase</keyword>
<feature type="region of interest" description="Disordered" evidence="3">
    <location>
        <begin position="240"/>
        <end position="264"/>
    </location>
</feature>
<sequence length="328" mass="35764">MTATTAGDRTYGLFLNMGANLAPTTAGVFDLTLREAVAAEQLGYDELWVTEHHFIRFGINPSALTTAAFLLGRTERIRVGTAVTLSPLLHPVEMAERSALLDQLSGGRFILGLGRGGYRKDYEVLGVDFAHWDEEPMSSARQILEHWAPGSFLQPEPLTRPHPELLLGTTGAAGMELAARNGLALQHYFAMPAEPRVQIEEAYRSFDPVGDPRHLHTLIVVIDDAPDARDRLANAARQSFNDGDHPHVPQAPEFHVGPDGKPLTSEDQVQMALNAAIVGPVNQVVDELGTFIETTGARRLAFYTEATTDAGITMRTITDLAEKVIPQL</sequence>
<dbReference type="RefSeq" id="WP_005191823.1">
    <property type="nucleotide sequence ID" value="NZ_BAED01000063.1"/>
</dbReference>
<evidence type="ECO:0000256" key="2">
    <source>
        <dbReference type="ARBA" id="ARBA00023033"/>
    </source>
</evidence>
<dbReference type="AlphaFoldDB" id="G7GUN8"/>
<protein>
    <recommendedName>
        <fullName evidence="4">Luciferase-like domain-containing protein</fullName>
    </recommendedName>
</protein>
<accession>G7GUN8</accession>
<dbReference type="STRING" id="1075090.GOAMR_63_01600"/>
<dbReference type="PANTHER" id="PTHR30137:SF8">
    <property type="entry name" value="BLR5498 PROTEIN"/>
    <property type="match status" value="1"/>
</dbReference>
<name>G7GUN8_9ACTN</name>
<dbReference type="SUPFAM" id="SSF51679">
    <property type="entry name" value="Bacterial luciferase-like"/>
    <property type="match status" value="1"/>
</dbReference>
<feature type="domain" description="Luciferase-like" evidence="4">
    <location>
        <begin position="12"/>
        <end position="297"/>
    </location>
</feature>
<dbReference type="PANTHER" id="PTHR30137">
    <property type="entry name" value="LUCIFERASE-LIKE MONOOXYGENASE"/>
    <property type="match status" value="1"/>
</dbReference>
<dbReference type="InterPro" id="IPR011251">
    <property type="entry name" value="Luciferase-like_dom"/>
</dbReference>
<gene>
    <name evidence="5" type="ORF">GOAMR_63_01600</name>
</gene>
<dbReference type="GO" id="GO:0005829">
    <property type="term" value="C:cytosol"/>
    <property type="evidence" value="ECO:0007669"/>
    <property type="project" value="TreeGrafter"/>
</dbReference>
<dbReference type="Gene3D" id="3.20.20.30">
    <property type="entry name" value="Luciferase-like domain"/>
    <property type="match status" value="1"/>
</dbReference>
<evidence type="ECO:0000313" key="6">
    <source>
        <dbReference type="Proteomes" id="UP000006023"/>
    </source>
</evidence>
<proteinExistence type="predicted"/>
<comment type="caution">
    <text evidence="5">The sequence shown here is derived from an EMBL/GenBank/DDBJ whole genome shotgun (WGS) entry which is preliminary data.</text>
</comment>